<organism evidence="3 4">
    <name type="scientific">Emiliania huxleyi virus 86 (isolate United Kingdom/English Channel/1999)</name>
    <name type="common">EhV-86</name>
    <dbReference type="NCBI Taxonomy" id="654925"/>
    <lineage>
        <taxon>Viruses</taxon>
        <taxon>Varidnaviria</taxon>
        <taxon>Bamfordvirae</taxon>
        <taxon>Nucleocytoviricota</taxon>
        <taxon>Megaviricetes</taxon>
        <taxon>Algavirales</taxon>
        <taxon>Phycodnaviridae</taxon>
        <taxon>Coccolithovirus</taxon>
        <taxon>Coccolithovirus huxleyi</taxon>
        <taxon>Emiliania huxleyi virus 86</taxon>
    </lineage>
</organism>
<evidence type="ECO:0000256" key="1">
    <source>
        <dbReference type="PROSITE-ProRule" id="PRU10141"/>
    </source>
</evidence>
<dbReference type="PROSITE" id="PS50011">
    <property type="entry name" value="PROTEIN_KINASE_DOM"/>
    <property type="match status" value="1"/>
</dbReference>
<reference evidence="3 4" key="1">
    <citation type="journal article" date="2005" name="Science">
        <title>Complete genome sequence and lytic phase transcription profile of a Coccolithovirus.</title>
        <authorList>
            <person name="Wilson W.H."/>
            <person name="Schroeder D.C."/>
            <person name="Allen M.J."/>
            <person name="Holden M.T.G."/>
            <person name="Parkhill J."/>
            <person name="Barrell B.G."/>
            <person name="Churcher C."/>
            <person name="Hamlin N."/>
            <person name="Mungall K."/>
            <person name="Norbertczak H."/>
            <person name="Quail M.A."/>
            <person name="Price C."/>
            <person name="Rabbinowitsch E."/>
            <person name="Walker D."/>
            <person name="Craigon M."/>
            <person name="Roy D."/>
            <person name="Ghazal P."/>
        </authorList>
    </citation>
    <scope>NUCLEOTIDE SEQUENCE [LARGE SCALE GENOMIC DNA]</scope>
    <source>
        <strain evidence="4">Isolate United Kingdom/English Channel/1999</strain>
    </source>
</reference>
<keyword evidence="1" id="KW-0067">ATP-binding</keyword>
<evidence type="ECO:0000313" key="4">
    <source>
        <dbReference type="Proteomes" id="UP000000863"/>
    </source>
</evidence>
<dbReference type="InterPro" id="IPR017441">
    <property type="entry name" value="Protein_kinase_ATP_BS"/>
</dbReference>
<protein>
    <recommendedName>
        <fullName evidence="2">Protein kinase domain-containing protein</fullName>
    </recommendedName>
</protein>
<dbReference type="InterPro" id="IPR011009">
    <property type="entry name" value="Kinase-like_dom_sf"/>
</dbReference>
<accession>Q4A277</accession>
<keyword evidence="1" id="KW-0547">Nucleotide-binding</keyword>
<dbReference type="GeneID" id="3654736"/>
<dbReference type="GO" id="GO:0004672">
    <property type="term" value="F:protein kinase activity"/>
    <property type="evidence" value="ECO:0007669"/>
    <property type="project" value="InterPro"/>
</dbReference>
<gene>
    <name evidence="3" type="ORF">EhV402</name>
</gene>
<sequence length="342" mass="38916">MGRTKKRIGKRKNLNDRFHKSKGLFDNLKSTAAIMEASVEESVEQLKEVSIQIDKVNRVGHMTIYGVDTPFRIGKKLGEGSFGAVYELSGSLDGTVLKVVGYDPRDPDNASYEDWVIRIVSESALTRIFSAVKAGPTTPPISLGMSPDKKVAYFFMESMAGSGFDLMEAILYNGDFNKFKSTLTKQIRHHITVAVKLGIVCTDMKPDNMLYRITDKHKLKIVLADFDSLFCCALAESYARKHLHGVKMAVPDRKNDGHWTNIHGTLLHDRIPETGVPCPTKRNKYTRQIIKVTLGLIGSMMNLFPEERRYTRKYLGDRRNRGEYVFDLFKIRWDHYKPLFIV</sequence>
<dbReference type="InterPro" id="IPR000719">
    <property type="entry name" value="Prot_kinase_dom"/>
</dbReference>
<dbReference type="EMBL" id="AJ890364">
    <property type="protein sequence ID" value="CAI65829.1"/>
    <property type="molecule type" value="Genomic_DNA"/>
</dbReference>
<feature type="domain" description="Protein kinase" evidence="2">
    <location>
        <begin position="71"/>
        <end position="342"/>
    </location>
</feature>
<evidence type="ECO:0000259" key="2">
    <source>
        <dbReference type="PROSITE" id="PS50011"/>
    </source>
</evidence>
<dbReference type="SUPFAM" id="SSF56112">
    <property type="entry name" value="Protein kinase-like (PK-like)"/>
    <property type="match status" value="1"/>
</dbReference>
<dbReference type="Gene3D" id="1.10.510.10">
    <property type="entry name" value="Transferase(Phosphotransferase) domain 1"/>
    <property type="match status" value="1"/>
</dbReference>
<dbReference type="KEGG" id="vg:3654736"/>
<keyword evidence="4" id="KW-1185">Reference proteome</keyword>
<dbReference type="PROSITE" id="PS00107">
    <property type="entry name" value="PROTEIN_KINASE_ATP"/>
    <property type="match status" value="1"/>
</dbReference>
<dbReference type="Proteomes" id="UP000000863">
    <property type="component" value="Segment"/>
</dbReference>
<feature type="binding site" evidence="1">
    <location>
        <position position="98"/>
    </location>
    <ligand>
        <name>ATP</name>
        <dbReference type="ChEBI" id="CHEBI:30616"/>
    </ligand>
</feature>
<dbReference type="GO" id="GO:0005524">
    <property type="term" value="F:ATP binding"/>
    <property type="evidence" value="ECO:0007669"/>
    <property type="project" value="UniProtKB-UniRule"/>
</dbReference>
<dbReference type="RefSeq" id="YP_294160.1">
    <property type="nucleotide sequence ID" value="NC_007346.1"/>
</dbReference>
<evidence type="ECO:0000313" key="3">
    <source>
        <dbReference type="EMBL" id="CAI65829.1"/>
    </source>
</evidence>
<organismHost>
    <name type="scientific">Emiliania huxleyi</name>
    <name type="common">Coccolithophore</name>
    <name type="synonym">Pontosphaera huxleyi</name>
    <dbReference type="NCBI Taxonomy" id="2903"/>
</organismHost>
<name>Q4A277_EHV8U</name>
<proteinExistence type="predicted"/>